<name>A0A9P4SF66_9PEZI</name>
<keyword evidence="2" id="KW-1185">Reference proteome</keyword>
<reference evidence="1" key="1">
    <citation type="journal article" date="2020" name="Stud. Mycol.">
        <title>101 Dothideomycetes genomes: a test case for predicting lifestyles and emergence of pathogens.</title>
        <authorList>
            <person name="Haridas S."/>
            <person name="Albert R."/>
            <person name="Binder M."/>
            <person name="Bloem J."/>
            <person name="Labutti K."/>
            <person name="Salamov A."/>
            <person name="Andreopoulos B."/>
            <person name="Baker S."/>
            <person name="Barry K."/>
            <person name="Bills G."/>
            <person name="Bluhm B."/>
            <person name="Cannon C."/>
            <person name="Castanera R."/>
            <person name="Culley D."/>
            <person name="Daum C."/>
            <person name="Ezra D."/>
            <person name="Gonzalez J."/>
            <person name="Henrissat B."/>
            <person name="Kuo A."/>
            <person name="Liang C."/>
            <person name="Lipzen A."/>
            <person name="Lutzoni F."/>
            <person name="Magnuson J."/>
            <person name="Mondo S."/>
            <person name="Nolan M."/>
            <person name="Ohm R."/>
            <person name="Pangilinan J."/>
            <person name="Park H.-J."/>
            <person name="Ramirez L."/>
            <person name="Alfaro M."/>
            <person name="Sun H."/>
            <person name="Tritt A."/>
            <person name="Yoshinaga Y."/>
            <person name="Zwiers L.-H."/>
            <person name="Turgeon B."/>
            <person name="Goodwin S."/>
            <person name="Spatafora J."/>
            <person name="Crous P."/>
            <person name="Grigoriev I."/>
        </authorList>
    </citation>
    <scope>NUCLEOTIDE SEQUENCE</scope>
    <source>
        <strain evidence="1">CBS 101060</strain>
    </source>
</reference>
<protein>
    <submittedName>
        <fullName evidence="1">Uncharacterized protein</fullName>
    </submittedName>
</protein>
<gene>
    <name evidence="1" type="ORF">M501DRAFT_553710</name>
</gene>
<dbReference type="EMBL" id="MU006091">
    <property type="protein sequence ID" value="KAF2841420.1"/>
    <property type="molecule type" value="Genomic_DNA"/>
</dbReference>
<evidence type="ECO:0000313" key="1">
    <source>
        <dbReference type="EMBL" id="KAF2841420.1"/>
    </source>
</evidence>
<organism evidence="1 2">
    <name type="scientific">Patellaria atrata CBS 101060</name>
    <dbReference type="NCBI Taxonomy" id="1346257"/>
    <lineage>
        <taxon>Eukaryota</taxon>
        <taxon>Fungi</taxon>
        <taxon>Dikarya</taxon>
        <taxon>Ascomycota</taxon>
        <taxon>Pezizomycotina</taxon>
        <taxon>Dothideomycetes</taxon>
        <taxon>Dothideomycetes incertae sedis</taxon>
        <taxon>Patellariales</taxon>
        <taxon>Patellariaceae</taxon>
        <taxon>Patellaria</taxon>
    </lineage>
</organism>
<sequence length="118" mass="13528">MPSATWPPALPPITLRWSRDLEFPQRLTLLSHSSRLTTLQRKCLSSTTSHTILPIVFYLVELLDITVDETKSHWLHRGLHAINKPQTDLIPPYTKVPITPNYGLKQISKSLRLLFATF</sequence>
<accession>A0A9P4SF66</accession>
<dbReference type="AlphaFoldDB" id="A0A9P4SF66"/>
<comment type="caution">
    <text evidence="1">The sequence shown here is derived from an EMBL/GenBank/DDBJ whole genome shotgun (WGS) entry which is preliminary data.</text>
</comment>
<evidence type="ECO:0000313" key="2">
    <source>
        <dbReference type="Proteomes" id="UP000799429"/>
    </source>
</evidence>
<dbReference type="Proteomes" id="UP000799429">
    <property type="component" value="Unassembled WGS sequence"/>
</dbReference>
<proteinExistence type="predicted"/>